<dbReference type="EMBL" id="JACEFO010002216">
    <property type="protein sequence ID" value="KAF8672862.1"/>
    <property type="molecule type" value="Genomic_DNA"/>
</dbReference>
<dbReference type="Gene3D" id="3.40.50.1110">
    <property type="entry name" value="SGNH hydrolase"/>
    <property type="match status" value="2"/>
</dbReference>
<accession>A0A835ATT4</accession>
<name>A0A835ATT4_9POAL</name>
<dbReference type="GO" id="GO:0016042">
    <property type="term" value="P:lipid catabolic process"/>
    <property type="evidence" value="ECO:0007669"/>
    <property type="project" value="UniProtKB-KW"/>
</dbReference>
<dbReference type="InterPro" id="IPR001087">
    <property type="entry name" value="GDSL"/>
</dbReference>
<evidence type="ECO:0008006" key="6">
    <source>
        <dbReference type="Google" id="ProtNLM"/>
    </source>
</evidence>
<evidence type="ECO:0000256" key="2">
    <source>
        <dbReference type="ARBA" id="ARBA00022801"/>
    </source>
</evidence>
<reference evidence="4" key="1">
    <citation type="submission" date="2020-07" db="EMBL/GenBank/DDBJ databases">
        <title>Genome sequence and genetic diversity analysis of an under-domesticated orphan crop, white fonio (Digitaria exilis).</title>
        <authorList>
            <person name="Bennetzen J.L."/>
            <person name="Chen S."/>
            <person name="Ma X."/>
            <person name="Wang X."/>
            <person name="Yssel A.E.J."/>
            <person name="Chaluvadi S.R."/>
            <person name="Johnson M."/>
            <person name="Gangashetty P."/>
            <person name="Hamidou F."/>
            <person name="Sanogo M.D."/>
            <person name="Zwaenepoel A."/>
            <person name="Wallace J."/>
            <person name="Van De Peer Y."/>
            <person name="Van Deynze A."/>
        </authorList>
    </citation>
    <scope>NUCLEOTIDE SEQUENCE</scope>
    <source>
        <tissue evidence="4">Leaves</tissue>
    </source>
</reference>
<comment type="caution">
    <text evidence="4">The sequence shown here is derived from an EMBL/GenBank/DDBJ whole genome shotgun (WGS) entry which is preliminary data.</text>
</comment>
<sequence length="564" mass="59622">MVSTLGSHAVDAILSKSIFLIGIGSNDMFVFSAAEQQQQGDVAAFYASLVSNYSAAIHELYKLGARKFAIINVGLVGCVPRVRVLDAAAGACADAMNELAAGFDAALEPMLARLAGKLPGMAYSLADSFGLTQDAFANPEASGYTDIAGACCGGGRLGAEADCQLGATLCADRDRFLFWDRELLLQLKQTPYWQRAMVMGYNKKLAMENFVLCLMIFMEVVVRGAAAGIRQPPPMYVFGDSTLDVGNNNYLPGPKVPKANVPYYGIDFPGVPSGRFSNGYNAADYVAKTIGFGSSPPPYLLLAQSPSLLVSTALRIGASYASAGAGILDSTNAGKSIPLSKQVQYLNATKTKMVAQVGSSAANAVLARSFFLIGIGGNDINAFASAEQSDAAAFYDSLISTYSAAIMDLYTMGARKFAIINGPLAGCLPFVRVLDAAGSCSDDRNKLAAGFNERLASLLAGLATKLPGFVYSLADSYGNMVDTFADPKASGFTDIADACCGAGRFGGEAGCTPNSTLCGDRDKYYFWDRVHPSQRGAMLKAQAFYDGLPRYTTPINFKQLLHHK</sequence>
<gene>
    <name evidence="4" type="ORF">HU200_049200</name>
</gene>
<evidence type="ECO:0000256" key="1">
    <source>
        <dbReference type="ARBA" id="ARBA00008668"/>
    </source>
</evidence>
<keyword evidence="3" id="KW-0443">Lipid metabolism</keyword>
<dbReference type="InterPro" id="IPR051058">
    <property type="entry name" value="GDSL_Est/Lipase"/>
</dbReference>
<proteinExistence type="inferred from homology"/>
<dbReference type="InterPro" id="IPR036514">
    <property type="entry name" value="SGNH_hydro_sf"/>
</dbReference>
<protein>
    <recommendedName>
        <fullName evidence="6">GDSL esterase/lipase</fullName>
    </recommendedName>
</protein>
<evidence type="ECO:0000256" key="3">
    <source>
        <dbReference type="ARBA" id="ARBA00022963"/>
    </source>
</evidence>
<organism evidence="4 5">
    <name type="scientific">Digitaria exilis</name>
    <dbReference type="NCBI Taxonomy" id="1010633"/>
    <lineage>
        <taxon>Eukaryota</taxon>
        <taxon>Viridiplantae</taxon>
        <taxon>Streptophyta</taxon>
        <taxon>Embryophyta</taxon>
        <taxon>Tracheophyta</taxon>
        <taxon>Spermatophyta</taxon>
        <taxon>Magnoliopsida</taxon>
        <taxon>Liliopsida</taxon>
        <taxon>Poales</taxon>
        <taxon>Poaceae</taxon>
        <taxon>PACMAD clade</taxon>
        <taxon>Panicoideae</taxon>
        <taxon>Panicodae</taxon>
        <taxon>Paniceae</taxon>
        <taxon>Anthephorinae</taxon>
        <taxon>Digitaria</taxon>
    </lineage>
</organism>
<dbReference type="Proteomes" id="UP000636709">
    <property type="component" value="Unassembled WGS sequence"/>
</dbReference>
<dbReference type="InterPro" id="IPR035669">
    <property type="entry name" value="SGNH_plant_lipase-like"/>
</dbReference>
<dbReference type="GO" id="GO:0016788">
    <property type="term" value="F:hydrolase activity, acting on ester bonds"/>
    <property type="evidence" value="ECO:0007669"/>
    <property type="project" value="InterPro"/>
</dbReference>
<keyword evidence="3" id="KW-0442">Lipid degradation</keyword>
<keyword evidence="2" id="KW-0378">Hydrolase</keyword>
<dbReference type="FunFam" id="3.40.50.1110:FF:000003">
    <property type="entry name" value="GDSL esterase/lipase APG"/>
    <property type="match status" value="1"/>
</dbReference>
<evidence type="ECO:0000313" key="5">
    <source>
        <dbReference type="Proteomes" id="UP000636709"/>
    </source>
</evidence>
<comment type="similarity">
    <text evidence="1">Belongs to the 'GDSL' lipolytic enzyme family.</text>
</comment>
<dbReference type="CDD" id="cd01837">
    <property type="entry name" value="SGNH_plant_lipase_like"/>
    <property type="match status" value="1"/>
</dbReference>
<evidence type="ECO:0000313" key="4">
    <source>
        <dbReference type="EMBL" id="KAF8672862.1"/>
    </source>
</evidence>
<dbReference type="AlphaFoldDB" id="A0A835ATT4"/>
<keyword evidence="5" id="KW-1185">Reference proteome</keyword>
<dbReference type="PANTHER" id="PTHR45648">
    <property type="entry name" value="GDSL LIPASE/ACYLHYDROLASE FAMILY PROTEIN (AFU_ORTHOLOGUE AFUA_4G14700)"/>
    <property type="match status" value="1"/>
</dbReference>
<dbReference type="SUPFAM" id="SSF52266">
    <property type="entry name" value="SGNH hydrolase"/>
    <property type="match status" value="1"/>
</dbReference>
<dbReference type="PANTHER" id="PTHR45648:SF66">
    <property type="entry name" value="GDSL ESTERASE_LIPASE"/>
    <property type="match status" value="1"/>
</dbReference>
<dbReference type="OrthoDB" id="1600564at2759"/>
<dbReference type="Pfam" id="PF00657">
    <property type="entry name" value="Lipase_GDSL"/>
    <property type="match status" value="2"/>
</dbReference>